<proteinExistence type="predicted"/>
<evidence type="ECO:0000313" key="1">
    <source>
        <dbReference type="EMBL" id="QHS94394.1"/>
    </source>
</evidence>
<reference evidence="1" key="1">
    <citation type="journal article" date="2020" name="Nature">
        <title>Giant virus diversity and host interactions through global metagenomics.</title>
        <authorList>
            <person name="Schulz F."/>
            <person name="Roux S."/>
            <person name="Paez-Espino D."/>
            <person name="Jungbluth S."/>
            <person name="Walsh D.A."/>
            <person name="Denef V.J."/>
            <person name="McMahon K.D."/>
            <person name="Konstantinidis K.T."/>
            <person name="Eloe-Fadrosh E.A."/>
            <person name="Kyrpides N.C."/>
            <person name="Woyke T."/>
        </authorList>
    </citation>
    <scope>NUCLEOTIDE SEQUENCE</scope>
    <source>
        <strain evidence="1">GVMAG-M-3300018416-26</strain>
    </source>
</reference>
<accession>A0A6C0BRY7</accession>
<organism evidence="1">
    <name type="scientific">viral metagenome</name>
    <dbReference type="NCBI Taxonomy" id="1070528"/>
    <lineage>
        <taxon>unclassified sequences</taxon>
        <taxon>metagenomes</taxon>
        <taxon>organismal metagenomes</taxon>
    </lineage>
</organism>
<dbReference type="AlphaFoldDB" id="A0A6C0BRY7"/>
<protein>
    <submittedName>
        <fullName evidence="1">Uncharacterized protein</fullName>
    </submittedName>
</protein>
<name>A0A6C0BRY7_9ZZZZ</name>
<sequence>MMVVFASEKYINFFKSNRNQYKDEYPKSFVSKLYHNIDSKQKRTLNFYKIQNNTFIKRQKSIDVVYIPRKMNTQSLSTILKKNKEIGIDLNHVTFYNLFDFICDDYFLY</sequence>
<dbReference type="EMBL" id="MN739221">
    <property type="protein sequence ID" value="QHS94394.1"/>
    <property type="molecule type" value="Genomic_DNA"/>
</dbReference>